<sequence length="77" mass="8778">MKKLVFTLGFMLIGTLAFASNEKIEEPKTIIQKENCEEKRSLTIQVFEEANLGLSSDELIELGDAMYNICTFNNMNR</sequence>
<dbReference type="EMBL" id="JABFOQ010000010">
    <property type="protein sequence ID" value="NOJ75380.1"/>
    <property type="molecule type" value="Genomic_DNA"/>
</dbReference>
<keyword evidence="3" id="KW-1185">Reference proteome</keyword>
<accession>A0ABX1WL28</accession>
<evidence type="ECO:0000256" key="1">
    <source>
        <dbReference type="SAM" id="SignalP"/>
    </source>
</evidence>
<protein>
    <submittedName>
        <fullName evidence="2">Uncharacterized protein</fullName>
    </submittedName>
</protein>
<gene>
    <name evidence="2" type="ORF">HMH06_05950</name>
</gene>
<feature type="signal peptide" evidence="1">
    <location>
        <begin position="1"/>
        <end position="19"/>
    </location>
</feature>
<proteinExistence type="predicted"/>
<keyword evidence="1" id="KW-0732">Signal</keyword>
<organism evidence="2 3">
    <name type="scientific">Empedobacter stercoris</name>
    <dbReference type="NCBI Taxonomy" id="1628248"/>
    <lineage>
        <taxon>Bacteria</taxon>
        <taxon>Pseudomonadati</taxon>
        <taxon>Bacteroidota</taxon>
        <taxon>Flavobacteriia</taxon>
        <taxon>Flavobacteriales</taxon>
        <taxon>Weeksellaceae</taxon>
        <taxon>Empedobacter</taxon>
    </lineage>
</organism>
<dbReference type="RefSeq" id="WP_171622699.1">
    <property type="nucleotide sequence ID" value="NZ_CBCRZD010000071.1"/>
</dbReference>
<comment type="caution">
    <text evidence="2">The sequence shown here is derived from an EMBL/GenBank/DDBJ whole genome shotgun (WGS) entry which is preliminary data.</text>
</comment>
<name>A0ABX1WL28_9FLAO</name>
<feature type="chain" id="PRO_5046600475" evidence="1">
    <location>
        <begin position="20"/>
        <end position="77"/>
    </location>
</feature>
<evidence type="ECO:0000313" key="3">
    <source>
        <dbReference type="Proteomes" id="UP000580344"/>
    </source>
</evidence>
<dbReference type="Proteomes" id="UP000580344">
    <property type="component" value="Unassembled WGS sequence"/>
</dbReference>
<reference evidence="2 3" key="1">
    <citation type="submission" date="2020-05" db="EMBL/GenBank/DDBJ databases">
        <title>Tigecycline resistant gene in Empedobacter stercoris.</title>
        <authorList>
            <person name="Chen Y."/>
            <person name="Cheng Y."/>
            <person name="Zhou K."/>
        </authorList>
    </citation>
    <scope>NUCLEOTIDE SEQUENCE [LARGE SCALE GENOMIC DNA]</scope>
    <source>
        <strain evidence="2 3">ES202</strain>
    </source>
</reference>
<evidence type="ECO:0000313" key="2">
    <source>
        <dbReference type="EMBL" id="NOJ75380.1"/>
    </source>
</evidence>